<keyword evidence="3" id="KW-0560">Oxidoreductase</keyword>
<dbReference type="PANTHER" id="PTHR43673:SF10">
    <property type="entry name" value="NADH DEHYDROGENASE_NAD(P)H NITROREDUCTASE XCC3605-RELATED"/>
    <property type="match status" value="1"/>
</dbReference>
<proteinExistence type="inferred from homology"/>
<evidence type="ECO:0000313" key="6">
    <source>
        <dbReference type="Proteomes" id="UP000242757"/>
    </source>
</evidence>
<dbReference type="GO" id="GO:0016491">
    <property type="term" value="F:oxidoreductase activity"/>
    <property type="evidence" value="ECO:0007669"/>
    <property type="project" value="UniProtKB-KW"/>
</dbReference>
<dbReference type="InterPro" id="IPR000415">
    <property type="entry name" value="Nitroreductase-like"/>
</dbReference>
<accession>A0A233RID1</accession>
<dbReference type="EMBL" id="NBIM01000001">
    <property type="protein sequence ID" value="OXY83153.1"/>
    <property type="molecule type" value="Genomic_DNA"/>
</dbReference>
<dbReference type="PANTHER" id="PTHR43673">
    <property type="entry name" value="NAD(P)H NITROREDUCTASE YDGI-RELATED"/>
    <property type="match status" value="1"/>
</dbReference>
<evidence type="ECO:0000256" key="3">
    <source>
        <dbReference type="ARBA" id="ARBA00023002"/>
    </source>
</evidence>
<dbReference type="AlphaFoldDB" id="A0A233RID1"/>
<keyword evidence="2" id="KW-0521">NADP</keyword>
<feature type="domain" description="Nitroreductase" evidence="4">
    <location>
        <begin position="11"/>
        <end position="193"/>
    </location>
</feature>
<dbReference type="InterPro" id="IPR033878">
    <property type="entry name" value="NfsB-like"/>
</dbReference>
<dbReference type="CDD" id="cd02149">
    <property type="entry name" value="NfsB-like"/>
    <property type="match status" value="1"/>
</dbReference>
<dbReference type="Proteomes" id="UP000242757">
    <property type="component" value="Unassembled WGS sequence"/>
</dbReference>
<sequence>MSHQIIKDLNRRYTVKKYDSSKRIPAEDLNIVLEALRLSASSINSQPWKFIVIESDEAKQRFHETFANKHQFNQPHAKEASHTILFAYDPHFTKDKYRKRVDVEVSSGHLPEEMYDKMLGAYAFAEANTDENGFNGHWTKSQMYLALGNTLHTLARLGIDSTTMEGVDSELIDEQFKHELDGYVCEVALAMGYYKQGEDFNHGRPKARLAAKDVIVML</sequence>
<reference evidence="5 6" key="1">
    <citation type="submission" date="2017-08" db="EMBL/GenBank/DDBJ databases">
        <title>A Genome Sequence of Oceanimonas doudoroffii ATCC 27123T.</title>
        <authorList>
            <person name="Brennan M.A."/>
            <person name="Maclea K.S."/>
            <person name="Mcclelland W.D."/>
            <person name="Trachtenberg A.M."/>
        </authorList>
    </citation>
    <scope>NUCLEOTIDE SEQUENCE [LARGE SCALE GENOMIC DNA]</scope>
    <source>
        <strain evidence="5 6">ATCC 27123</strain>
    </source>
</reference>
<evidence type="ECO:0000256" key="1">
    <source>
        <dbReference type="ARBA" id="ARBA00007118"/>
    </source>
</evidence>
<dbReference type="InterPro" id="IPR029479">
    <property type="entry name" value="Nitroreductase"/>
</dbReference>
<protein>
    <submittedName>
        <fullName evidence="5">NAD(P)H-dependent oxidoreductase</fullName>
    </submittedName>
</protein>
<dbReference type="RefSeq" id="WP_094199928.1">
    <property type="nucleotide sequence ID" value="NZ_NBIM01000001.1"/>
</dbReference>
<evidence type="ECO:0000259" key="4">
    <source>
        <dbReference type="Pfam" id="PF00881"/>
    </source>
</evidence>
<dbReference type="SUPFAM" id="SSF55469">
    <property type="entry name" value="FMN-dependent nitroreductase-like"/>
    <property type="match status" value="1"/>
</dbReference>
<dbReference type="Gene3D" id="3.40.109.10">
    <property type="entry name" value="NADH Oxidase"/>
    <property type="match status" value="1"/>
</dbReference>
<evidence type="ECO:0000256" key="2">
    <source>
        <dbReference type="ARBA" id="ARBA00022857"/>
    </source>
</evidence>
<comment type="caution">
    <text evidence="5">The sequence shown here is derived from an EMBL/GenBank/DDBJ whole genome shotgun (WGS) entry which is preliminary data.</text>
</comment>
<organism evidence="5 6">
    <name type="scientific">Oceanimonas doudoroffii</name>
    <dbReference type="NCBI Taxonomy" id="84158"/>
    <lineage>
        <taxon>Bacteria</taxon>
        <taxon>Pseudomonadati</taxon>
        <taxon>Pseudomonadota</taxon>
        <taxon>Gammaproteobacteria</taxon>
        <taxon>Aeromonadales</taxon>
        <taxon>Aeromonadaceae</taxon>
        <taxon>Oceanimonas</taxon>
    </lineage>
</organism>
<name>A0A233RID1_9GAMM</name>
<gene>
    <name evidence="5" type="ORF">B6S08_06550</name>
</gene>
<evidence type="ECO:0000313" key="5">
    <source>
        <dbReference type="EMBL" id="OXY83153.1"/>
    </source>
</evidence>
<dbReference type="OrthoDB" id="9809288at2"/>
<comment type="similarity">
    <text evidence="1">Belongs to the nitroreductase family.</text>
</comment>
<dbReference type="Pfam" id="PF00881">
    <property type="entry name" value="Nitroreductase"/>
    <property type="match status" value="1"/>
</dbReference>
<keyword evidence="6" id="KW-1185">Reference proteome</keyword>